<dbReference type="Gene3D" id="3.40.50.280">
    <property type="entry name" value="Cobalamin-binding domain"/>
    <property type="match status" value="1"/>
</dbReference>
<dbReference type="EMBL" id="JACSQO010000008">
    <property type="protein sequence ID" value="MBD7945384.1"/>
    <property type="molecule type" value="Genomic_DNA"/>
</dbReference>
<dbReference type="PANTHER" id="PTHR30204">
    <property type="entry name" value="REDOX-CYCLING DRUG-SENSING TRANSCRIPTIONAL ACTIVATOR SOXR"/>
    <property type="match status" value="1"/>
</dbReference>
<evidence type="ECO:0000256" key="2">
    <source>
        <dbReference type="ARBA" id="ARBA00023015"/>
    </source>
</evidence>
<dbReference type="Pfam" id="PF02607">
    <property type="entry name" value="B12-binding_2"/>
    <property type="match status" value="1"/>
</dbReference>
<keyword evidence="1" id="KW-0678">Repressor</keyword>
<dbReference type="SUPFAM" id="SSF52242">
    <property type="entry name" value="Cobalamin (vitamin B12)-binding domain"/>
    <property type="match status" value="1"/>
</dbReference>
<dbReference type="InterPro" id="IPR036724">
    <property type="entry name" value="Cobalamin-bd_sf"/>
</dbReference>
<evidence type="ECO:0000256" key="1">
    <source>
        <dbReference type="ARBA" id="ARBA00022491"/>
    </source>
</evidence>
<keyword evidence="4" id="KW-0804">Transcription</keyword>
<proteinExistence type="predicted"/>
<dbReference type="InterPro" id="IPR047057">
    <property type="entry name" value="MerR_fam"/>
</dbReference>
<keyword evidence="7" id="KW-1185">Reference proteome</keyword>
<organism evidence="6 7">
    <name type="scientific">Psychrobacillus faecigallinarum</name>
    <dbReference type="NCBI Taxonomy" id="2762235"/>
    <lineage>
        <taxon>Bacteria</taxon>
        <taxon>Bacillati</taxon>
        <taxon>Bacillota</taxon>
        <taxon>Bacilli</taxon>
        <taxon>Bacillales</taxon>
        <taxon>Bacillaceae</taxon>
        <taxon>Psychrobacillus</taxon>
    </lineage>
</organism>
<sequence length="301" mass="34834">MQSRPSGNYNIQQVSNVTGLSKQVIRKWEERYELIQPERLDNGYRIYSEEDVKKLLKVKTLSEKGYSLKQAVAQVLEEDEIVQMESELPFAQEESYPEFNDFVFKLLEHGTACDEIELNYALQQAYFHYGLDNFLNKVVLPFLHEVGNRWEKEEWDEYQEAVSSMMVRDFLVQIRRNFHYRDDAPLVLGCCLPHETHEIPVHILLLQFMMKGWKSVLIGASPAPGAIESMVEKLKPQKVLMSASTSIPFERNPKLLASLDQFAEQHKETKFYIGGPGSMQYFACKNLKNISLANSLEEVIN</sequence>
<reference evidence="6 7" key="1">
    <citation type="submission" date="2020-08" db="EMBL/GenBank/DDBJ databases">
        <title>A Genomic Blueprint of the Chicken Gut Microbiome.</title>
        <authorList>
            <person name="Gilroy R."/>
            <person name="Ravi A."/>
            <person name="Getino M."/>
            <person name="Pursley I."/>
            <person name="Horton D.L."/>
            <person name="Alikhan N.-F."/>
            <person name="Baker D."/>
            <person name="Gharbi K."/>
            <person name="Hall N."/>
            <person name="Watson M."/>
            <person name="Adriaenssens E.M."/>
            <person name="Foster-Nyarko E."/>
            <person name="Jarju S."/>
            <person name="Secka A."/>
            <person name="Antonio M."/>
            <person name="Oren A."/>
            <person name="Chaudhuri R."/>
            <person name="La Ragione R.M."/>
            <person name="Hildebrand F."/>
            <person name="Pallen M.J."/>
        </authorList>
    </citation>
    <scope>NUCLEOTIDE SEQUENCE [LARGE SCALE GENOMIC DNA]</scope>
    <source>
        <strain evidence="6 7">Sa2BUA9</strain>
    </source>
</reference>
<feature type="domain" description="HTH merR-type" evidence="5">
    <location>
        <begin position="8"/>
        <end position="77"/>
    </location>
</feature>
<dbReference type="InterPro" id="IPR009061">
    <property type="entry name" value="DNA-bd_dom_put_sf"/>
</dbReference>
<dbReference type="InterPro" id="IPR000551">
    <property type="entry name" value="MerR-type_HTH_dom"/>
</dbReference>
<name>A0ABR8RC63_9BACI</name>
<dbReference type="CDD" id="cd01104">
    <property type="entry name" value="HTH_MlrA-CarA"/>
    <property type="match status" value="1"/>
</dbReference>
<dbReference type="SUPFAM" id="SSF46955">
    <property type="entry name" value="Putative DNA-binding domain"/>
    <property type="match status" value="1"/>
</dbReference>
<dbReference type="Pfam" id="PF13411">
    <property type="entry name" value="MerR_1"/>
    <property type="match status" value="1"/>
</dbReference>
<dbReference type="PROSITE" id="PS50937">
    <property type="entry name" value="HTH_MERR_2"/>
    <property type="match status" value="1"/>
</dbReference>
<keyword evidence="2" id="KW-0805">Transcription regulation</keyword>
<protein>
    <submittedName>
        <fullName evidence="6">MerR family transcriptional regulator</fullName>
    </submittedName>
</protein>
<accession>A0ABR8RC63</accession>
<gene>
    <name evidence="6" type="ORF">H9650_14755</name>
</gene>
<evidence type="ECO:0000256" key="4">
    <source>
        <dbReference type="ARBA" id="ARBA00023163"/>
    </source>
</evidence>
<comment type="caution">
    <text evidence="6">The sequence shown here is derived from an EMBL/GenBank/DDBJ whole genome shotgun (WGS) entry which is preliminary data.</text>
</comment>
<dbReference type="PANTHER" id="PTHR30204:SF69">
    <property type="entry name" value="MERR-FAMILY TRANSCRIPTIONAL REGULATOR"/>
    <property type="match status" value="1"/>
</dbReference>
<dbReference type="InterPro" id="IPR036594">
    <property type="entry name" value="Meth_synthase_dom"/>
</dbReference>
<evidence type="ECO:0000313" key="6">
    <source>
        <dbReference type="EMBL" id="MBD7945384.1"/>
    </source>
</evidence>
<dbReference type="Proteomes" id="UP000640786">
    <property type="component" value="Unassembled WGS sequence"/>
</dbReference>
<dbReference type="Gene3D" id="1.10.1660.10">
    <property type="match status" value="1"/>
</dbReference>
<evidence type="ECO:0000313" key="7">
    <source>
        <dbReference type="Proteomes" id="UP000640786"/>
    </source>
</evidence>
<keyword evidence="3" id="KW-0238">DNA-binding</keyword>
<dbReference type="SMART" id="SM00422">
    <property type="entry name" value="HTH_MERR"/>
    <property type="match status" value="1"/>
</dbReference>
<dbReference type="InterPro" id="IPR003759">
    <property type="entry name" value="Cbl-bd_cap"/>
</dbReference>
<evidence type="ECO:0000256" key="3">
    <source>
        <dbReference type="ARBA" id="ARBA00023125"/>
    </source>
</evidence>
<dbReference type="Gene3D" id="1.10.1240.10">
    <property type="entry name" value="Methionine synthase domain"/>
    <property type="match status" value="1"/>
</dbReference>
<evidence type="ECO:0000259" key="5">
    <source>
        <dbReference type="PROSITE" id="PS50937"/>
    </source>
</evidence>